<dbReference type="Proteomes" id="UP001175228">
    <property type="component" value="Unassembled WGS sequence"/>
</dbReference>
<feature type="transmembrane region" description="Helical" evidence="1">
    <location>
        <begin position="122"/>
        <end position="145"/>
    </location>
</feature>
<name>A0AA39Q374_9AGAR</name>
<feature type="transmembrane region" description="Helical" evidence="1">
    <location>
        <begin position="20"/>
        <end position="38"/>
    </location>
</feature>
<keyword evidence="1" id="KW-1133">Transmembrane helix</keyword>
<organism evidence="2 3">
    <name type="scientific">Armillaria luteobubalina</name>
    <dbReference type="NCBI Taxonomy" id="153913"/>
    <lineage>
        <taxon>Eukaryota</taxon>
        <taxon>Fungi</taxon>
        <taxon>Dikarya</taxon>
        <taxon>Basidiomycota</taxon>
        <taxon>Agaricomycotina</taxon>
        <taxon>Agaricomycetes</taxon>
        <taxon>Agaricomycetidae</taxon>
        <taxon>Agaricales</taxon>
        <taxon>Marasmiineae</taxon>
        <taxon>Physalacriaceae</taxon>
        <taxon>Armillaria</taxon>
    </lineage>
</organism>
<proteinExistence type="predicted"/>
<feature type="transmembrane region" description="Helical" evidence="1">
    <location>
        <begin position="50"/>
        <end position="72"/>
    </location>
</feature>
<keyword evidence="1" id="KW-0472">Membrane</keyword>
<keyword evidence="3" id="KW-1185">Reference proteome</keyword>
<feature type="transmembrane region" description="Helical" evidence="1">
    <location>
        <begin position="92"/>
        <end position="110"/>
    </location>
</feature>
<dbReference type="EMBL" id="JAUEPU010000020">
    <property type="protein sequence ID" value="KAK0494541.1"/>
    <property type="molecule type" value="Genomic_DNA"/>
</dbReference>
<sequence>MSWKSLHGAVSAGTILATSWLNMLLYTFQVSLSVYYLYHFPASRWLRYWISTSLVLDGACSIVVMASTYMYLIDSQGPLKPTFTWTVPTIELLTYSSATIAQAFFCYRYWTIARNKWITGCIIVLIVAYMILNLVSTIHVIIYPMVLVPTIPLIVSGICALTDLTIAFSLPCTCLRIETPYTSTRNVLRRVIIQALTCGFTTAISTTLMTIFLLSVWNACYSIFSVLGRIYSLTVLSTLILLKAMHRSDPSTARMDGDSSASKNPAALATICFKHTPGTQMSGDLTQISSEPSDHRQTLRTLAHDQPFIHTV</sequence>
<feature type="transmembrane region" description="Helical" evidence="1">
    <location>
        <begin position="151"/>
        <end position="170"/>
    </location>
</feature>
<dbReference type="PANTHER" id="PTHR40465:SF1">
    <property type="entry name" value="DUF6534 DOMAIN-CONTAINING PROTEIN"/>
    <property type="match status" value="1"/>
</dbReference>
<gene>
    <name evidence="2" type="ORF">EDD18DRAFT_347646</name>
</gene>
<evidence type="ECO:0000313" key="3">
    <source>
        <dbReference type="Proteomes" id="UP001175228"/>
    </source>
</evidence>
<accession>A0AA39Q374</accession>
<comment type="caution">
    <text evidence="2">The sequence shown here is derived from an EMBL/GenBank/DDBJ whole genome shotgun (WGS) entry which is preliminary data.</text>
</comment>
<reference evidence="2" key="1">
    <citation type="submission" date="2023-06" db="EMBL/GenBank/DDBJ databases">
        <authorList>
            <consortium name="Lawrence Berkeley National Laboratory"/>
            <person name="Ahrendt S."/>
            <person name="Sahu N."/>
            <person name="Indic B."/>
            <person name="Wong-Bajracharya J."/>
            <person name="Merenyi Z."/>
            <person name="Ke H.-M."/>
            <person name="Monk M."/>
            <person name="Kocsube S."/>
            <person name="Drula E."/>
            <person name="Lipzen A."/>
            <person name="Balint B."/>
            <person name="Henrissat B."/>
            <person name="Andreopoulos B."/>
            <person name="Martin F.M."/>
            <person name="Harder C.B."/>
            <person name="Rigling D."/>
            <person name="Ford K.L."/>
            <person name="Foster G.D."/>
            <person name="Pangilinan J."/>
            <person name="Papanicolaou A."/>
            <person name="Barry K."/>
            <person name="LaButti K."/>
            <person name="Viragh M."/>
            <person name="Koriabine M."/>
            <person name="Yan M."/>
            <person name="Riley R."/>
            <person name="Champramary S."/>
            <person name="Plett K.L."/>
            <person name="Tsai I.J."/>
            <person name="Slot J."/>
            <person name="Sipos G."/>
            <person name="Plett J."/>
            <person name="Nagy L.G."/>
            <person name="Grigoriev I.V."/>
        </authorList>
    </citation>
    <scope>NUCLEOTIDE SEQUENCE</scope>
    <source>
        <strain evidence="2">HWK02</strain>
    </source>
</reference>
<protein>
    <submittedName>
        <fullName evidence="2">Uncharacterized protein</fullName>
    </submittedName>
</protein>
<dbReference type="PANTHER" id="PTHR40465">
    <property type="entry name" value="CHROMOSOME 1, WHOLE GENOME SHOTGUN SEQUENCE"/>
    <property type="match status" value="1"/>
</dbReference>
<evidence type="ECO:0000256" key="1">
    <source>
        <dbReference type="SAM" id="Phobius"/>
    </source>
</evidence>
<feature type="transmembrane region" description="Helical" evidence="1">
    <location>
        <begin position="223"/>
        <end position="242"/>
    </location>
</feature>
<dbReference type="AlphaFoldDB" id="A0AA39Q374"/>
<feature type="transmembrane region" description="Helical" evidence="1">
    <location>
        <begin position="191"/>
        <end position="217"/>
    </location>
</feature>
<keyword evidence="1" id="KW-0812">Transmembrane</keyword>
<evidence type="ECO:0000313" key="2">
    <source>
        <dbReference type="EMBL" id="KAK0494541.1"/>
    </source>
</evidence>